<dbReference type="SUPFAM" id="SSF100895">
    <property type="entry name" value="Kazal-type serine protease inhibitors"/>
    <property type="match status" value="1"/>
</dbReference>
<dbReference type="Proteomes" id="UP000261380">
    <property type="component" value="Unplaced"/>
</dbReference>
<dbReference type="Gene3D" id="3.30.60.30">
    <property type="match status" value="1"/>
</dbReference>
<evidence type="ECO:0000256" key="1">
    <source>
        <dbReference type="SAM" id="SignalP"/>
    </source>
</evidence>
<name>A0A3B5KWS9_9TELE</name>
<reference evidence="3" key="1">
    <citation type="submission" date="2025-08" db="UniProtKB">
        <authorList>
            <consortium name="Ensembl"/>
        </authorList>
    </citation>
    <scope>IDENTIFICATION</scope>
</reference>
<feature type="chain" id="PRO_5017254913" description="Kazal-like domain-containing protein" evidence="1">
    <location>
        <begin position="21"/>
        <end position="79"/>
    </location>
</feature>
<dbReference type="CDD" id="cd00104">
    <property type="entry name" value="KAZAL_FS"/>
    <property type="match status" value="1"/>
</dbReference>
<evidence type="ECO:0000313" key="3">
    <source>
        <dbReference type="Ensembl" id="ENSXCOP00000000029.1"/>
    </source>
</evidence>
<dbReference type="AlphaFoldDB" id="A0A3B5KWS9"/>
<keyword evidence="1" id="KW-0732">Signal</keyword>
<sequence length="79" mass="9158">FFFFFTFVVLFLCKDCLFNAVCVVEQSGARCSCDPIECDDTYKPLCSVDGRTFPNNCWRRKAECLSKSLIRTKILRKNV</sequence>
<feature type="signal peptide" evidence="1">
    <location>
        <begin position="1"/>
        <end position="20"/>
    </location>
</feature>
<feature type="domain" description="Kazal-like" evidence="2">
    <location>
        <begin position="25"/>
        <end position="79"/>
    </location>
</feature>
<dbReference type="Pfam" id="PF07648">
    <property type="entry name" value="Kazal_2"/>
    <property type="match status" value="1"/>
</dbReference>
<dbReference type="FunFam" id="3.30.60.30:FF:000022">
    <property type="entry name" value="Transmembrane agrin"/>
    <property type="match status" value="1"/>
</dbReference>
<accession>A0A3B5KWS9</accession>
<evidence type="ECO:0000259" key="2">
    <source>
        <dbReference type="PROSITE" id="PS51465"/>
    </source>
</evidence>
<dbReference type="PROSITE" id="PS51465">
    <property type="entry name" value="KAZAL_2"/>
    <property type="match status" value="1"/>
</dbReference>
<proteinExistence type="predicted"/>
<protein>
    <recommendedName>
        <fullName evidence="2">Kazal-like domain-containing protein</fullName>
    </recommendedName>
</protein>
<reference evidence="3" key="2">
    <citation type="submission" date="2025-09" db="UniProtKB">
        <authorList>
            <consortium name="Ensembl"/>
        </authorList>
    </citation>
    <scope>IDENTIFICATION</scope>
</reference>
<keyword evidence="4" id="KW-1185">Reference proteome</keyword>
<organism evidence="3 4">
    <name type="scientific">Xiphophorus couchianus</name>
    <name type="common">Monterrey platyfish</name>
    <dbReference type="NCBI Taxonomy" id="32473"/>
    <lineage>
        <taxon>Eukaryota</taxon>
        <taxon>Metazoa</taxon>
        <taxon>Chordata</taxon>
        <taxon>Craniata</taxon>
        <taxon>Vertebrata</taxon>
        <taxon>Euteleostomi</taxon>
        <taxon>Actinopterygii</taxon>
        <taxon>Neopterygii</taxon>
        <taxon>Teleostei</taxon>
        <taxon>Neoteleostei</taxon>
        <taxon>Acanthomorphata</taxon>
        <taxon>Ovalentaria</taxon>
        <taxon>Atherinomorphae</taxon>
        <taxon>Cyprinodontiformes</taxon>
        <taxon>Poeciliidae</taxon>
        <taxon>Poeciliinae</taxon>
        <taxon>Xiphophorus</taxon>
    </lineage>
</organism>
<evidence type="ECO:0000313" key="4">
    <source>
        <dbReference type="Proteomes" id="UP000261380"/>
    </source>
</evidence>
<dbReference type="InterPro" id="IPR002350">
    <property type="entry name" value="Kazal_dom"/>
</dbReference>
<dbReference type="GeneTree" id="ENSGT01110000271609"/>
<dbReference type="STRING" id="32473.ENSXCOP00000000029"/>
<dbReference type="Ensembl" id="ENSXCOT00000000029.1">
    <property type="protein sequence ID" value="ENSXCOP00000000029.1"/>
    <property type="gene ID" value="ENSXCOG00000000026.1"/>
</dbReference>
<dbReference type="InterPro" id="IPR036058">
    <property type="entry name" value="Kazal_dom_sf"/>
</dbReference>